<proteinExistence type="predicted"/>
<evidence type="ECO:0000313" key="2">
    <source>
        <dbReference type="Proteomes" id="UP000185544"/>
    </source>
</evidence>
<sequence>MGYPLPFYDKYPDQGFLEHRERPIFPFLRKRFLFTAGTISIFMTFSPPMGKSKKTFLFIPIDPKKNPL</sequence>
<organism evidence="1 2">
    <name type="scientific">Pajaroellobacter abortibovis</name>
    <dbReference type="NCBI Taxonomy" id="1882918"/>
    <lineage>
        <taxon>Bacteria</taxon>
        <taxon>Pseudomonadati</taxon>
        <taxon>Myxococcota</taxon>
        <taxon>Polyangia</taxon>
        <taxon>Polyangiales</taxon>
        <taxon>Polyangiaceae</taxon>
    </lineage>
</organism>
<name>A0A1L6MV08_9BACT</name>
<dbReference type="EMBL" id="CP016908">
    <property type="protein sequence ID" value="APR99350.1"/>
    <property type="molecule type" value="Genomic_DNA"/>
</dbReference>
<dbReference type="Proteomes" id="UP000185544">
    <property type="component" value="Chromosome"/>
</dbReference>
<dbReference type="AlphaFoldDB" id="A0A1L6MV08"/>
<protein>
    <submittedName>
        <fullName evidence="1">Uncharacterized protein</fullName>
    </submittedName>
</protein>
<evidence type="ECO:0000313" key="1">
    <source>
        <dbReference type="EMBL" id="APR99350.1"/>
    </source>
</evidence>
<gene>
    <name evidence="1" type="ORF">BCY86_00650</name>
</gene>
<dbReference type="KEGG" id="pabo:BCY86_00650"/>
<reference evidence="1 2" key="1">
    <citation type="submission" date="2016-08" db="EMBL/GenBank/DDBJ databases">
        <title>Identification and validation of antigenic proteins from Pajaroellobacter abortibovis using de-novo genome sequence assembly and reverse vaccinology.</title>
        <authorList>
            <person name="Welly B.T."/>
            <person name="Miller M.R."/>
            <person name="Stott J.L."/>
            <person name="Blanchard M.T."/>
            <person name="Islas-Trejo A.D."/>
            <person name="O'Rourke S.M."/>
            <person name="Young A.E."/>
            <person name="Medrano J.F."/>
            <person name="Van Eenennaam A.L."/>
        </authorList>
    </citation>
    <scope>NUCLEOTIDE SEQUENCE [LARGE SCALE GENOMIC DNA]</scope>
    <source>
        <strain evidence="1 2">BTF92-0548A/99-0131</strain>
    </source>
</reference>
<accession>A0A1L6MV08</accession>
<keyword evidence="2" id="KW-1185">Reference proteome</keyword>